<dbReference type="AlphaFoldDB" id="A0A831TF22"/>
<proteinExistence type="predicted"/>
<gene>
    <name evidence="3" type="ORF">ENP34_03690</name>
</gene>
<keyword evidence="1" id="KW-0175">Coiled coil</keyword>
<feature type="coiled-coil region" evidence="1">
    <location>
        <begin position="2"/>
        <end position="29"/>
    </location>
</feature>
<accession>A0A831TF22</accession>
<dbReference type="EMBL" id="DSIY01000083">
    <property type="protein sequence ID" value="HEG90531.1"/>
    <property type="molecule type" value="Genomic_DNA"/>
</dbReference>
<protein>
    <submittedName>
        <fullName evidence="3">Type I restriction endonuclease subunit R</fullName>
    </submittedName>
</protein>
<organism evidence="3">
    <name type="scientific">Thermorudis peleae</name>
    <dbReference type="NCBI Taxonomy" id="1382356"/>
    <lineage>
        <taxon>Bacteria</taxon>
        <taxon>Pseudomonadati</taxon>
        <taxon>Thermomicrobiota</taxon>
        <taxon>Thermomicrobia</taxon>
        <taxon>Thermomicrobia incertae sedis</taxon>
        <taxon>Thermorudis</taxon>
    </lineage>
</organism>
<dbReference type="GO" id="GO:0004519">
    <property type="term" value="F:endonuclease activity"/>
    <property type="evidence" value="ECO:0007669"/>
    <property type="project" value="UniProtKB-KW"/>
</dbReference>
<reference evidence="3" key="1">
    <citation type="journal article" date="2020" name="mSystems">
        <title>Genome- and Community-Level Interaction Insights into Carbon Utilization and Element Cycling Functions of Hydrothermarchaeota in Hydrothermal Sediment.</title>
        <authorList>
            <person name="Zhou Z."/>
            <person name="Liu Y."/>
            <person name="Xu W."/>
            <person name="Pan J."/>
            <person name="Luo Z.H."/>
            <person name="Li M."/>
        </authorList>
    </citation>
    <scope>NUCLEOTIDE SEQUENCE [LARGE SCALE GENOMIC DNA]</scope>
    <source>
        <strain evidence="3">SpSt-210</strain>
    </source>
</reference>
<keyword evidence="3" id="KW-0255">Endonuclease</keyword>
<keyword evidence="3" id="KW-0378">Hydrolase</keyword>
<evidence type="ECO:0000256" key="1">
    <source>
        <dbReference type="SAM" id="Coils"/>
    </source>
</evidence>
<name>A0A831TF22_9BACT</name>
<evidence type="ECO:0000313" key="3">
    <source>
        <dbReference type="EMBL" id="HEG90531.1"/>
    </source>
</evidence>
<keyword evidence="3" id="KW-0540">Nuclease</keyword>
<comment type="caution">
    <text evidence="3">The sequence shown here is derived from an EMBL/GenBank/DDBJ whole genome shotgun (WGS) entry which is preliminary data.</text>
</comment>
<sequence length="260" mass="28211">MAEELLRAIEQVRDRAARYRQELETSEALTRYALIDPILRALGWPLDDPSVVRPEYGAGQGKADYCLFDAGGKPAVLIGAKTLGPKLPPIAQAAVVSYAWHLNQRGNRVAHICITNGLVWELYELGDFRRPLHAVGLGKGTPAEAAVAILRALWRPLLAGEPASSPPPAVPPTRPSSSSPTATEIPLSEFRPVARSRPPAALVLPDGTEVPLRAWKDLLVKIARALVRVGTLSPQRCPVRLLGAQRRYLVHTEPVHPSGQ</sequence>
<evidence type="ECO:0000256" key="2">
    <source>
        <dbReference type="SAM" id="MobiDB-lite"/>
    </source>
</evidence>
<feature type="compositionally biased region" description="Pro residues" evidence="2">
    <location>
        <begin position="164"/>
        <end position="174"/>
    </location>
</feature>
<feature type="region of interest" description="Disordered" evidence="2">
    <location>
        <begin position="162"/>
        <end position="187"/>
    </location>
</feature>